<dbReference type="SUPFAM" id="SSF53850">
    <property type="entry name" value="Periplasmic binding protein-like II"/>
    <property type="match status" value="1"/>
</dbReference>
<organism evidence="2">
    <name type="scientific">Alsobacter sp. KACC 23698</name>
    <dbReference type="NCBI Taxonomy" id="3149229"/>
    <lineage>
        <taxon>Bacteria</taxon>
        <taxon>Pseudomonadati</taxon>
        <taxon>Pseudomonadota</taxon>
        <taxon>Alphaproteobacteria</taxon>
        <taxon>Hyphomicrobiales</taxon>
        <taxon>Alsobacteraceae</taxon>
        <taxon>Alsobacter</taxon>
    </lineage>
</organism>
<protein>
    <submittedName>
        <fullName evidence="2">TAXI family TRAP transporter solute-binding subunit</fullName>
    </submittedName>
</protein>
<dbReference type="InterPro" id="IPR011852">
    <property type="entry name" value="TRAP_TAXI"/>
</dbReference>
<feature type="chain" id="PRO_5043717007" evidence="1">
    <location>
        <begin position="32"/>
        <end position="342"/>
    </location>
</feature>
<dbReference type="PANTHER" id="PTHR42941">
    <property type="entry name" value="SLL1037 PROTEIN"/>
    <property type="match status" value="1"/>
</dbReference>
<feature type="signal peptide" evidence="1">
    <location>
        <begin position="1"/>
        <end position="31"/>
    </location>
</feature>
<reference evidence="2" key="1">
    <citation type="submission" date="2024-05" db="EMBL/GenBank/DDBJ databases">
        <authorList>
            <person name="Kim S."/>
            <person name="Heo J."/>
            <person name="Choi H."/>
            <person name="Choi Y."/>
            <person name="Kwon S.-W."/>
            <person name="Kim Y."/>
        </authorList>
    </citation>
    <scope>NUCLEOTIDE SEQUENCE</scope>
    <source>
        <strain evidence="2">KACC 23698</strain>
    </source>
</reference>
<dbReference type="NCBIfam" id="TIGR02122">
    <property type="entry name" value="TRAP_TAXI"/>
    <property type="match status" value="1"/>
</dbReference>
<keyword evidence="1" id="KW-0732">Signal</keyword>
<evidence type="ECO:0000256" key="1">
    <source>
        <dbReference type="SAM" id="SignalP"/>
    </source>
</evidence>
<gene>
    <name evidence="2" type="ORF">ABEG18_05565</name>
</gene>
<dbReference type="AlphaFoldDB" id="A0AAU7JJD1"/>
<dbReference type="Gene3D" id="3.40.190.10">
    <property type="entry name" value="Periplasmic binding protein-like II"/>
    <property type="match status" value="2"/>
</dbReference>
<dbReference type="RefSeq" id="WP_406857104.1">
    <property type="nucleotide sequence ID" value="NZ_CP157484.1"/>
</dbReference>
<accession>A0AAU7JJD1</accession>
<dbReference type="Pfam" id="PF16868">
    <property type="entry name" value="NMT1_3"/>
    <property type="match status" value="1"/>
</dbReference>
<name>A0AAU7JJD1_9HYPH</name>
<evidence type="ECO:0000313" key="2">
    <source>
        <dbReference type="EMBL" id="XBO40249.1"/>
    </source>
</evidence>
<sequence length="342" mass="37489">MRTLPSVLKTCLIAAAAVGVFSLTAAPQVGAQGVDGLAREREAAHAARRDNAVSVGVISGGVSGTYIKIAADLAAVLDGDALRILPVVGRGSLQNLKDIMFLRGIDIGIVQLDARQALKVEGLQDEADRRLRYIAKLYSEEVHLLASSDITDIRQLEGKSVNIDVQGSGTNLTARIIFSALGLTPTFTSFDQASGYERLRRGEIQAVAYVAGRPVRSITEFREPDKFHLLSIPFEGPLADNYLPVSLTAADYPGLIRPEESVKTLAVGSILAVFNWPERSDRYNRIQRFVDAFFSRFSEFQKPGRHPKWTDVNLTATAPGWRRFKGAQDWLDMHSRNSAIRP</sequence>
<proteinExistence type="predicted"/>
<dbReference type="EMBL" id="CP157484">
    <property type="protein sequence ID" value="XBO40249.1"/>
    <property type="molecule type" value="Genomic_DNA"/>
</dbReference>
<dbReference type="PANTHER" id="PTHR42941:SF1">
    <property type="entry name" value="SLL1037 PROTEIN"/>
    <property type="match status" value="1"/>
</dbReference>